<dbReference type="EMBL" id="CAJVPW010014781">
    <property type="protein sequence ID" value="CAG8656443.1"/>
    <property type="molecule type" value="Genomic_DNA"/>
</dbReference>
<protein>
    <submittedName>
        <fullName evidence="1">2138_t:CDS:1</fullName>
    </submittedName>
</protein>
<proteinExistence type="predicted"/>
<keyword evidence="2" id="KW-1185">Reference proteome</keyword>
<name>A0ACA9NNC6_9GLOM</name>
<dbReference type="Proteomes" id="UP000789366">
    <property type="component" value="Unassembled WGS sequence"/>
</dbReference>
<feature type="non-terminal residue" evidence="1">
    <location>
        <position position="143"/>
    </location>
</feature>
<sequence length="143" mass="15441">MGAKYSCFADAKKKKAKIIKQTEEIKRDSHPTSENPNTGNIESATGFHHNPPTTPTRTTTTPSRTTTTPSRTITTPARTTTTSPRTTTLTQIGDGIYISRTGNFATFSDGGDSSHYAGGGGFDRGGQRAHYQYFAKSNPHQVT</sequence>
<reference evidence="1" key="1">
    <citation type="submission" date="2021-06" db="EMBL/GenBank/DDBJ databases">
        <authorList>
            <person name="Kallberg Y."/>
            <person name="Tangrot J."/>
            <person name="Rosling A."/>
        </authorList>
    </citation>
    <scope>NUCLEOTIDE SEQUENCE</scope>
    <source>
        <strain evidence="1">28 12/20/2015</strain>
    </source>
</reference>
<gene>
    <name evidence="1" type="ORF">SPELUC_LOCUS9105</name>
</gene>
<accession>A0ACA9NNC6</accession>
<comment type="caution">
    <text evidence="1">The sequence shown here is derived from an EMBL/GenBank/DDBJ whole genome shotgun (WGS) entry which is preliminary data.</text>
</comment>
<organism evidence="1 2">
    <name type="scientific">Cetraspora pellucida</name>
    <dbReference type="NCBI Taxonomy" id="1433469"/>
    <lineage>
        <taxon>Eukaryota</taxon>
        <taxon>Fungi</taxon>
        <taxon>Fungi incertae sedis</taxon>
        <taxon>Mucoromycota</taxon>
        <taxon>Glomeromycotina</taxon>
        <taxon>Glomeromycetes</taxon>
        <taxon>Diversisporales</taxon>
        <taxon>Gigasporaceae</taxon>
        <taxon>Cetraspora</taxon>
    </lineage>
</organism>
<evidence type="ECO:0000313" key="1">
    <source>
        <dbReference type="EMBL" id="CAG8656443.1"/>
    </source>
</evidence>
<evidence type="ECO:0000313" key="2">
    <source>
        <dbReference type="Proteomes" id="UP000789366"/>
    </source>
</evidence>